<evidence type="ECO:0000313" key="3">
    <source>
        <dbReference type="Proteomes" id="UP001189429"/>
    </source>
</evidence>
<name>A0ABN9Y914_9DINO</name>
<organism evidence="2 3">
    <name type="scientific">Prorocentrum cordatum</name>
    <dbReference type="NCBI Taxonomy" id="2364126"/>
    <lineage>
        <taxon>Eukaryota</taxon>
        <taxon>Sar</taxon>
        <taxon>Alveolata</taxon>
        <taxon>Dinophyceae</taxon>
        <taxon>Prorocentrales</taxon>
        <taxon>Prorocentraceae</taxon>
        <taxon>Prorocentrum</taxon>
    </lineage>
</organism>
<evidence type="ECO:0000256" key="1">
    <source>
        <dbReference type="SAM" id="MobiDB-lite"/>
    </source>
</evidence>
<dbReference type="Proteomes" id="UP001189429">
    <property type="component" value="Unassembled WGS sequence"/>
</dbReference>
<feature type="compositionally biased region" description="Low complexity" evidence="1">
    <location>
        <begin position="101"/>
        <end position="129"/>
    </location>
</feature>
<dbReference type="PANTHER" id="PTHR11439">
    <property type="entry name" value="GAG-POL-RELATED RETROTRANSPOSON"/>
    <property type="match status" value="1"/>
</dbReference>
<keyword evidence="3" id="KW-1185">Reference proteome</keyword>
<sequence length="633" mass="69869">MVAIEPAVSEEELPPAPEKPAASEARQIYVRRNVELARYGRAERCPGRDAVRGGRAPRAHSGACRARIEAAILADNGKRADFLKEVKKFRGEKIDVERQEAAASPPAGGAAGAAAGSAEAPCEASTAAEAPPPRPVEAAKRAAEDSEQVAQAMENADLFMDSRDGRESQNVAEDASRNILDSRPPKRMRTIMGIVKHEVQSLGGRFSDVKFDPGDVSEEQLTDGLGVIHEYPHSASSGKDPRVQARFARPDARWVRNDQCAAGQTTTDDRGGAVPARKTAGWITSMREVAEEVGRCQWWADVNKGDSERMETRPRLVAKEFEWRDPLMEGIFAAMPPLEAPRYEACSIVDDHHQKERMLEGAKEGFVGPLKRAMHGARDAAHQCDKFSSGCIQTAGYRTGKSCPRIYIHSSEESVGWRHGDEMVMVFGGEGEVVDRAFKVLRIPMILKLRARLGFDSGDAKHISILSRLLTFEVCDGKHVIRYEPDPRHAEILVLTFGLNRPSAKRVSTPGEKSGDYDDDRELDSGFATTYRSGTMRLRYLDQDLPHLQFVANRVARHMANPVVGGFNRMKRVARILKARPRWVVSFWEQEASTKIPVRSDSDWAGDVSTRKSVSSVRVVFGSHLIRAVTSAQ</sequence>
<comment type="caution">
    <text evidence="2">The sequence shown here is derived from an EMBL/GenBank/DDBJ whole genome shotgun (WGS) entry which is preliminary data.</text>
</comment>
<dbReference type="PANTHER" id="PTHR11439:SF483">
    <property type="entry name" value="PEPTIDE SYNTHASE GLIP-LIKE, PUTATIVE (AFU_ORTHOLOGUE AFUA_3G12920)-RELATED"/>
    <property type="match status" value="1"/>
</dbReference>
<gene>
    <name evidence="2" type="ORF">PCOR1329_LOCUS83661</name>
</gene>
<feature type="non-terminal residue" evidence="2">
    <location>
        <position position="633"/>
    </location>
</feature>
<dbReference type="EMBL" id="CAUYUJ010022148">
    <property type="protein sequence ID" value="CAK0909172.1"/>
    <property type="molecule type" value="Genomic_DNA"/>
</dbReference>
<feature type="region of interest" description="Disordered" evidence="1">
    <location>
        <begin position="94"/>
        <end position="148"/>
    </location>
</feature>
<reference evidence="2" key="1">
    <citation type="submission" date="2023-10" db="EMBL/GenBank/DDBJ databases">
        <authorList>
            <person name="Chen Y."/>
            <person name="Shah S."/>
            <person name="Dougan E. K."/>
            <person name="Thang M."/>
            <person name="Chan C."/>
        </authorList>
    </citation>
    <scope>NUCLEOTIDE SEQUENCE [LARGE SCALE GENOMIC DNA]</scope>
</reference>
<feature type="region of interest" description="Disordered" evidence="1">
    <location>
        <begin position="1"/>
        <end position="24"/>
    </location>
</feature>
<accession>A0ABN9Y914</accession>
<protein>
    <submittedName>
        <fullName evidence="2">Uncharacterized protein</fullName>
    </submittedName>
</protein>
<evidence type="ECO:0000313" key="2">
    <source>
        <dbReference type="EMBL" id="CAK0909172.1"/>
    </source>
</evidence>
<proteinExistence type="predicted"/>